<organism evidence="2 3">
    <name type="scientific">Naganishia liquefaciens</name>
    <dbReference type="NCBI Taxonomy" id="104408"/>
    <lineage>
        <taxon>Eukaryota</taxon>
        <taxon>Fungi</taxon>
        <taxon>Dikarya</taxon>
        <taxon>Basidiomycota</taxon>
        <taxon>Agaricomycotina</taxon>
        <taxon>Tremellomycetes</taxon>
        <taxon>Filobasidiales</taxon>
        <taxon>Filobasidiaceae</taxon>
        <taxon>Naganishia</taxon>
    </lineage>
</organism>
<evidence type="ECO:0000256" key="1">
    <source>
        <dbReference type="SAM" id="MobiDB-lite"/>
    </source>
</evidence>
<accession>A0A8H3TS95</accession>
<feature type="region of interest" description="Disordered" evidence="1">
    <location>
        <begin position="58"/>
        <end position="77"/>
    </location>
</feature>
<sequence>MATACAATKPKPRTQGPRREGNPPEFVLVIGALSTLSIRVNKAGYKYTLQASVIERRATSHDDNDLPPRFSVGQADNQAPTLSTLVDRKIIRSAFPSCSLDGGWGGGPLEQSELIVVH</sequence>
<protein>
    <submittedName>
        <fullName evidence="2">Uncharacterized protein</fullName>
    </submittedName>
</protein>
<proteinExistence type="predicted"/>
<keyword evidence="3" id="KW-1185">Reference proteome</keyword>
<evidence type="ECO:0000313" key="3">
    <source>
        <dbReference type="Proteomes" id="UP000620104"/>
    </source>
</evidence>
<dbReference type="EMBL" id="BLZA01000017">
    <property type="protein sequence ID" value="GHJ86242.1"/>
    <property type="molecule type" value="Genomic_DNA"/>
</dbReference>
<reference evidence="2" key="1">
    <citation type="submission" date="2020-07" db="EMBL/GenBank/DDBJ databases">
        <title>Draft Genome Sequence of a Deep-Sea Yeast, Naganishia (Cryptococcus) liquefaciens strain N6.</title>
        <authorList>
            <person name="Han Y.W."/>
            <person name="Kajitani R."/>
            <person name="Morimoto H."/>
            <person name="Parhat M."/>
            <person name="Tsubouchi H."/>
            <person name="Bakenova O."/>
            <person name="Ogata M."/>
            <person name="Argunhan B."/>
            <person name="Aoki R."/>
            <person name="Kajiwara S."/>
            <person name="Itoh T."/>
            <person name="Iwasaki H."/>
        </authorList>
    </citation>
    <scope>NUCLEOTIDE SEQUENCE</scope>
    <source>
        <strain evidence="2">N6</strain>
    </source>
</reference>
<dbReference type="Proteomes" id="UP000620104">
    <property type="component" value="Unassembled WGS sequence"/>
</dbReference>
<evidence type="ECO:0000313" key="2">
    <source>
        <dbReference type="EMBL" id="GHJ86242.1"/>
    </source>
</evidence>
<comment type="caution">
    <text evidence="2">The sequence shown here is derived from an EMBL/GenBank/DDBJ whole genome shotgun (WGS) entry which is preliminary data.</text>
</comment>
<name>A0A8H3TS95_9TREE</name>
<dbReference type="AlphaFoldDB" id="A0A8H3TS95"/>
<feature type="region of interest" description="Disordered" evidence="1">
    <location>
        <begin position="1"/>
        <end position="23"/>
    </location>
</feature>
<gene>
    <name evidence="2" type="ORF">NliqN6_2644</name>
</gene>